<protein>
    <submittedName>
        <fullName evidence="1">Uncharacterized protein</fullName>
    </submittedName>
</protein>
<accession>A0ABD0JL81</accession>
<sequence length="102" mass="11329">YIQSVRRRGPEGDVVKRLDGGVGEMGGVVDTEDTHTDHAVNPTTHITTSITTCVHITPTLLCRSCRRFLQPMLSIADRGSHLGRRWESDMTGTLMCWDGVYV</sequence>
<gene>
    <name evidence="1" type="ORF">BaRGS_00033289</name>
</gene>
<dbReference type="EMBL" id="JACVVK020000405">
    <property type="protein sequence ID" value="KAK7475470.1"/>
    <property type="molecule type" value="Genomic_DNA"/>
</dbReference>
<dbReference type="Proteomes" id="UP001519460">
    <property type="component" value="Unassembled WGS sequence"/>
</dbReference>
<feature type="non-terminal residue" evidence="1">
    <location>
        <position position="1"/>
    </location>
</feature>
<proteinExistence type="predicted"/>
<reference evidence="1 2" key="1">
    <citation type="journal article" date="2023" name="Sci. Data">
        <title>Genome assembly of the Korean intertidal mud-creeper Batillaria attramentaria.</title>
        <authorList>
            <person name="Patra A.K."/>
            <person name="Ho P.T."/>
            <person name="Jun S."/>
            <person name="Lee S.J."/>
            <person name="Kim Y."/>
            <person name="Won Y.J."/>
        </authorList>
    </citation>
    <scope>NUCLEOTIDE SEQUENCE [LARGE SCALE GENOMIC DNA]</scope>
    <source>
        <strain evidence="1">Wonlab-2016</strain>
    </source>
</reference>
<organism evidence="1 2">
    <name type="scientific">Batillaria attramentaria</name>
    <dbReference type="NCBI Taxonomy" id="370345"/>
    <lineage>
        <taxon>Eukaryota</taxon>
        <taxon>Metazoa</taxon>
        <taxon>Spiralia</taxon>
        <taxon>Lophotrochozoa</taxon>
        <taxon>Mollusca</taxon>
        <taxon>Gastropoda</taxon>
        <taxon>Caenogastropoda</taxon>
        <taxon>Sorbeoconcha</taxon>
        <taxon>Cerithioidea</taxon>
        <taxon>Batillariidae</taxon>
        <taxon>Batillaria</taxon>
    </lineage>
</organism>
<evidence type="ECO:0000313" key="2">
    <source>
        <dbReference type="Proteomes" id="UP001519460"/>
    </source>
</evidence>
<comment type="caution">
    <text evidence="1">The sequence shown here is derived from an EMBL/GenBank/DDBJ whole genome shotgun (WGS) entry which is preliminary data.</text>
</comment>
<evidence type="ECO:0000313" key="1">
    <source>
        <dbReference type="EMBL" id="KAK7475470.1"/>
    </source>
</evidence>
<keyword evidence="2" id="KW-1185">Reference proteome</keyword>
<dbReference type="AlphaFoldDB" id="A0ABD0JL81"/>
<name>A0ABD0JL81_9CAEN</name>